<dbReference type="Proteomes" id="UP000807353">
    <property type="component" value="Unassembled WGS sequence"/>
</dbReference>
<proteinExistence type="predicted"/>
<reference evidence="1" key="1">
    <citation type="submission" date="2020-11" db="EMBL/GenBank/DDBJ databases">
        <authorList>
            <consortium name="DOE Joint Genome Institute"/>
            <person name="Ahrendt S."/>
            <person name="Riley R."/>
            <person name="Andreopoulos W."/>
            <person name="Labutti K."/>
            <person name="Pangilinan J."/>
            <person name="Ruiz-Duenas F.J."/>
            <person name="Barrasa J.M."/>
            <person name="Sanchez-Garcia M."/>
            <person name="Camarero S."/>
            <person name="Miyauchi S."/>
            <person name="Serrano A."/>
            <person name="Linde D."/>
            <person name="Babiker R."/>
            <person name="Drula E."/>
            <person name="Ayuso-Fernandez I."/>
            <person name="Pacheco R."/>
            <person name="Padilla G."/>
            <person name="Ferreira P."/>
            <person name="Barriuso J."/>
            <person name="Kellner H."/>
            <person name="Castanera R."/>
            <person name="Alfaro M."/>
            <person name="Ramirez L."/>
            <person name="Pisabarro A.G."/>
            <person name="Kuo A."/>
            <person name="Tritt A."/>
            <person name="Lipzen A."/>
            <person name="He G."/>
            <person name="Yan M."/>
            <person name="Ng V."/>
            <person name="Cullen D."/>
            <person name="Martin F."/>
            <person name="Rosso M.-N."/>
            <person name="Henrissat B."/>
            <person name="Hibbett D."/>
            <person name="Martinez A.T."/>
            <person name="Grigoriev I.V."/>
        </authorList>
    </citation>
    <scope>NUCLEOTIDE SEQUENCE</scope>
    <source>
        <strain evidence="1">CBS 247.69</strain>
    </source>
</reference>
<evidence type="ECO:0008006" key="3">
    <source>
        <dbReference type="Google" id="ProtNLM"/>
    </source>
</evidence>
<protein>
    <recommendedName>
        <fullName evidence="3">DNA recombination and repair protein Rad51-like C-terminal domain-containing protein</fullName>
    </recommendedName>
</protein>
<dbReference type="OrthoDB" id="420422at2759"/>
<dbReference type="GO" id="GO:0000400">
    <property type="term" value="F:four-way junction DNA binding"/>
    <property type="evidence" value="ECO:0007669"/>
    <property type="project" value="TreeGrafter"/>
</dbReference>
<dbReference type="AlphaFoldDB" id="A0A9P5Y3T1"/>
<comment type="caution">
    <text evidence="1">The sequence shown here is derived from an EMBL/GenBank/DDBJ whole genome shotgun (WGS) entry which is preliminary data.</text>
</comment>
<dbReference type="GO" id="GO:0000724">
    <property type="term" value="P:double-strand break repair via homologous recombination"/>
    <property type="evidence" value="ECO:0007669"/>
    <property type="project" value="InterPro"/>
</dbReference>
<keyword evidence="2" id="KW-1185">Reference proteome</keyword>
<dbReference type="GO" id="GO:0005815">
    <property type="term" value="C:microtubule organizing center"/>
    <property type="evidence" value="ECO:0007669"/>
    <property type="project" value="TreeGrafter"/>
</dbReference>
<dbReference type="GO" id="GO:0033063">
    <property type="term" value="C:Rad51B-Rad51C-Rad51D-XRCC2 complex"/>
    <property type="evidence" value="ECO:0007669"/>
    <property type="project" value="InterPro"/>
</dbReference>
<dbReference type="Gene3D" id="3.40.50.300">
    <property type="entry name" value="P-loop containing nucleotide triphosphate hydrolases"/>
    <property type="match status" value="1"/>
</dbReference>
<gene>
    <name evidence="1" type="ORF">BDZ94DRAFT_1265120</name>
</gene>
<dbReference type="CDD" id="cd19490">
    <property type="entry name" value="XRCC2"/>
    <property type="match status" value="1"/>
</dbReference>
<dbReference type="GO" id="GO:0005657">
    <property type="term" value="C:replication fork"/>
    <property type="evidence" value="ECO:0007669"/>
    <property type="project" value="InterPro"/>
</dbReference>
<dbReference type="SUPFAM" id="SSF52540">
    <property type="entry name" value="P-loop containing nucleoside triphosphate hydrolases"/>
    <property type="match status" value="1"/>
</dbReference>
<sequence length="328" mass="36248">MLDHIHSDTLAHLLTAVNTNPLSNPSGNNPSWSTLSCGDVVEIQGPPSSGKTHLLYSLLINSIIPREYQSTILGGWAKAAVVFDMDGSFDAIRFNQLLLGRLTHLLSDSHAAQFIARESLQRLHTFRPTSSAQLAATIVHLPKYHATNFPRVAIGLVAIDSISALYWPDRFATEHMRTALFPTELAKSRPEVALSLHHVLIALRLLHSTHGNMIVLNNWGIYPIPGTAPEVYKQHLYSSLNPFMTVPSSTFGPAETVHFPNCLPLTCHVTVSPSPSPRFHNDDSIEKARDRHVSRGLNGEFIGLVRTPKHTAENFVFRVTPNSILVNF</sequence>
<dbReference type="InterPro" id="IPR027417">
    <property type="entry name" value="P-loop_NTPase"/>
</dbReference>
<evidence type="ECO:0000313" key="2">
    <source>
        <dbReference type="Proteomes" id="UP000807353"/>
    </source>
</evidence>
<dbReference type="PANTHER" id="PTHR46644:SF2">
    <property type="entry name" value="DNA REPAIR PROTEIN XRCC2"/>
    <property type="match status" value="1"/>
</dbReference>
<dbReference type="EMBL" id="MU150293">
    <property type="protein sequence ID" value="KAF9460786.1"/>
    <property type="molecule type" value="Genomic_DNA"/>
</dbReference>
<name>A0A9P5Y3T1_9AGAR</name>
<organism evidence="1 2">
    <name type="scientific">Collybia nuda</name>
    <dbReference type="NCBI Taxonomy" id="64659"/>
    <lineage>
        <taxon>Eukaryota</taxon>
        <taxon>Fungi</taxon>
        <taxon>Dikarya</taxon>
        <taxon>Basidiomycota</taxon>
        <taxon>Agaricomycotina</taxon>
        <taxon>Agaricomycetes</taxon>
        <taxon>Agaricomycetidae</taxon>
        <taxon>Agaricales</taxon>
        <taxon>Tricholomatineae</taxon>
        <taxon>Clitocybaceae</taxon>
        <taxon>Collybia</taxon>
    </lineage>
</organism>
<dbReference type="PANTHER" id="PTHR46644">
    <property type="entry name" value="DNA REPAIR PROTEIN XRCC2"/>
    <property type="match status" value="1"/>
</dbReference>
<dbReference type="GO" id="GO:0042148">
    <property type="term" value="P:DNA strand invasion"/>
    <property type="evidence" value="ECO:0007669"/>
    <property type="project" value="TreeGrafter"/>
</dbReference>
<evidence type="ECO:0000313" key="1">
    <source>
        <dbReference type="EMBL" id="KAF9460786.1"/>
    </source>
</evidence>
<dbReference type="InterPro" id="IPR030547">
    <property type="entry name" value="XRCC2"/>
</dbReference>
<accession>A0A9P5Y3T1</accession>